<evidence type="ECO:0000256" key="1">
    <source>
        <dbReference type="SAM" id="MobiDB-lite"/>
    </source>
</evidence>
<feature type="compositionally biased region" description="Acidic residues" evidence="1">
    <location>
        <begin position="412"/>
        <end position="427"/>
    </location>
</feature>
<proteinExistence type="predicted"/>
<dbReference type="AlphaFoldDB" id="A0A0G4I8V0"/>
<sequence length="427" mass="49309">MLQKPETTKETAGLKAVARLMRNLADPRTWKRIAKETFGGKYPWKECYQTYLNSCGGGGTEHVAKKERREDLAKKKVDKRDEEKVREEEADEDLFGKEVGKNAQAKRMRQVERECKQQKELAEKRKNWGNENRFKEVNNENGKRERDSDEEKEEEDAENEGDDEKEGDEEDVETDRDQEKEKEDETSAAPIEGGEENHPPQPVTSQFSTIVCEDVQMGVPEDKQESPKQNRGEFLAPPPPVFGSSLEFDRFHPSVPAPVTACALGEHRPKSKLGIFKTGKAKTLKAAFPPRYIRRPSTKKLPGASAVCPRAVPNAAQRDAENHREALKDAEARRKAEQEEELKNKQRKGKKNPFSRQHSDDEEKPDVLGGLVMQQDEQKRKEREQEERREQRRRMRQEQRDEQERLGMLQEEAGEESEEEEEEEEED</sequence>
<feature type="region of interest" description="Disordered" evidence="1">
    <location>
        <begin position="287"/>
        <end position="427"/>
    </location>
</feature>
<dbReference type="EMBL" id="CDMZ01005698">
    <property type="protein sequence ID" value="CEM53464.1"/>
    <property type="molecule type" value="Genomic_DNA"/>
</dbReference>
<feature type="compositionally biased region" description="Basic and acidic residues" evidence="1">
    <location>
        <begin position="62"/>
        <end position="87"/>
    </location>
</feature>
<organism evidence="2">
    <name type="scientific">Chromera velia CCMP2878</name>
    <dbReference type="NCBI Taxonomy" id="1169474"/>
    <lineage>
        <taxon>Eukaryota</taxon>
        <taxon>Sar</taxon>
        <taxon>Alveolata</taxon>
        <taxon>Colpodellida</taxon>
        <taxon>Chromeraceae</taxon>
        <taxon>Chromera</taxon>
    </lineage>
</organism>
<feature type="compositionally biased region" description="Basic and acidic residues" evidence="1">
    <location>
        <begin position="318"/>
        <end position="344"/>
    </location>
</feature>
<feature type="compositionally biased region" description="Basic and acidic residues" evidence="1">
    <location>
        <begin position="220"/>
        <end position="231"/>
    </location>
</feature>
<reference evidence="2" key="1">
    <citation type="submission" date="2014-11" db="EMBL/GenBank/DDBJ databases">
        <authorList>
            <person name="Otto D Thomas"/>
            <person name="Naeem Raeece"/>
        </authorList>
    </citation>
    <scope>NUCLEOTIDE SEQUENCE</scope>
</reference>
<gene>
    <name evidence="2" type="ORF">Cvel_11989</name>
</gene>
<feature type="compositionally biased region" description="Acidic residues" evidence="1">
    <location>
        <begin position="150"/>
        <end position="174"/>
    </location>
</feature>
<evidence type="ECO:0000313" key="2">
    <source>
        <dbReference type="EMBL" id="CEM53464.1"/>
    </source>
</evidence>
<feature type="compositionally biased region" description="Basic and acidic residues" evidence="1">
    <location>
        <begin position="376"/>
        <end position="405"/>
    </location>
</feature>
<feature type="compositionally biased region" description="Basic and acidic residues" evidence="1">
    <location>
        <begin position="175"/>
        <end position="185"/>
    </location>
</feature>
<name>A0A0G4I8V0_9ALVE</name>
<protein>
    <submittedName>
        <fullName evidence="2">Uncharacterized protein</fullName>
    </submittedName>
</protein>
<dbReference type="VEuPathDB" id="CryptoDB:Cvel_11989"/>
<feature type="compositionally biased region" description="Basic and acidic residues" evidence="1">
    <location>
        <begin position="109"/>
        <end position="149"/>
    </location>
</feature>
<accession>A0A0G4I8V0</accession>
<feature type="region of interest" description="Disordered" evidence="1">
    <location>
        <begin position="58"/>
        <end position="247"/>
    </location>
</feature>